<name>A0A426XNM8_ENSVE</name>
<reference evidence="1 2" key="1">
    <citation type="journal article" date="2014" name="Agronomy (Basel)">
        <title>A Draft Genome Sequence for Ensete ventricosum, the Drought-Tolerant Tree Against Hunger.</title>
        <authorList>
            <person name="Harrison J."/>
            <person name="Moore K.A."/>
            <person name="Paszkiewicz K."/>
            <person name="Jones T."/>
            <person name="Grant M."/>
            <person name="Ambacheew D."/>
            <person name="Muzemil S."/>
            <person name="Studholme D.J."/>
        </authorList>
    </citation>
    <scope>NUCLEOTIDE SEQUENCE [LARGE SCALE GENOMIC DNA]</scope>
</reference>
<evidence type="ECO:0000313" key="2">
    <source>
        <dbReference type="Proteomes" id="UP000287651"/>
    </source>
</evidence>
<sequence>MGDPPVKTTLLRPFSCPSDENRCRRHSRGLFSGSKFCHDRYAVTDAWGLKRAFRIGFGWFNRSVWMVQSPDTHSKIVSSRRPWRSYIPVFQIRMEKMKEVKRPPL</sequence>
<dbReference type="AlphaFoldDB" id="A0A426XNM8"/>
<dbReference type="EMBL" id="AMZH03018850">
    <property type="protein sequence ID" value="RRT41107.1"/>
    <property type="molecule type" value="Genomic_DNA"/>
</dbReference>
<protein>
    <submittedName>
        <fullName evidence="1">Uncharacterized protein</fullName>
    </submittedName>
</protein>
<dbReference type="Proteomes" id="UP000287651">
    <property type="component" value="Unassembled WGS sequence"/>
</dbReference>
<organism evidence="1 2">
    <name type="scientific">Ensete ventricosum</name>
    <name type="common">Abyssinian banana</name>
    <name type="synonym">Musa ensete</name>
    <dbReference type="NCBI Taxonomy" id="4639"/>
    <lineage>
        <taxon>Eukaryota</taxon>
        <taxon>Viridiplantae</taxon>
        <taxon>Streptophyta</taxon>
        <taxon>Embryophyta</taxon>
        <taxon>Tracheophyta</taxon>
        <taxon>Spermatophyta</taxon>
        <taxon>Magnoliopsida</taxon>
        <taxon>Liliopsida</taxon>
        <taxon>Zingiberales</taxon>
        <taxon>Musaceae</taxon>
        <taxon>Ensete</taxon>
    </lineage>
</organism>
<evidence type="ECO:0000313" key="1">
    <source>
        <dbReference type="EMBL" id="RRT41107.1"/>
    </source>
</evidence>
<proteinExistence type="predicted"/>
<gene>
    <name evidence="1" type="ORF">B296_00044833</name>
</gene>
<comment type="caution">
    <text evidence="1">The sequence shown here is derived from an EMBL/GenBank/DDBJ whole genome shotgun (WGS) entry which is preliminary data.</text>
</comment>
<accession>A0A426XNM8</accession>